<reference evidence="1" key="1">
    <citation type="journal article" date="2021" name="Proc. Natl. Acad. Sci. U.S.A.">
        <title>A Catalog of Tens of Thousands of Viruses from Human Metagenomes Reveals Hidden Associations with Chronic Diseases.</title>
        <authorList>
            <person name="Tisza M.J."/>
            <person name="Buck C.B."/>
        </authorList>
    </citation>
    <scope>NUCLEOTIDE SEQUENCE</scope>
    <source>
        <strain evidence="1">CtWdm1</strain>
    </source>
</reference>
<sequence length="84" mass="9859">MIITFIEENTFLQEGHKIVADKPYFKDLINKVIGSPRAYNFIKDKTSDVVISLRKDQMQVLKMIEIIISTNIDDKKIKKYIKQL</sequence>
<accession>A0A8S5RYV0</accession>
<dbReference type="EMBL" id="BK032509">
    <property type="protein sequence ID" value="DAF43562.1"/>
    <property type="molecule type" value="Genomic_DNA"/>
</dbReference>
<proteinExistence type="predicted"/>
<evidence type="ECO:0000313" key="1">
    <source>
        <dbReference type="EMBL" id="DAF43562.1"/>
    </source>
</evidence>
<name>A0A8S5RYV0_9CAUD</name>
<protein>
    <submittedName>
        <fullName evidence="1">Uncharacterized protein</fullName>
    </submittedName>
</protein>
<organism evidence="1">
    <name type="scientific">Siphoviridae sp. ctWdm1</name>
    <dbReference type="NCBI Taxonomy" id="2827883"/>
    <lineage>
        <taxon>Viruses</taxon>
        <taxon>Duplodnaviria</taxon>
        <taxon>Heunggongvirae</taxon>
        <taxon>Uroviricota</taxon>
        <taxon>Caudoviricetes</taxon>
    </lineage>
</organism>